<feature type="compositionally biased region" description="Basic and acidic residues" evidence="1">
    <location>
        <begin position="519"/>
        <end position="530"/>
    </location>
</feature>
<organism evidence="3 4">
    <name type="scientific">Coniochaeta pulveracea</name>
    <dbReference type="NCBI Taxonomy" id="177199"/>
    <lineage>
        <taxon>Eukaryota</taxon>
        <taxon>Fungi</taxon>
        <taxon>Dikarya</taxon>
        <taxon>Ascomycota</taxon>
        <taxon>Pezizomycotina</taxon>
        <taxon>Sordariomycetes</taxon>
        <taxon>Sordariomycetidae</taxon>
        <taxon>Coniochaetales</taxon>
        <taxon>Coniochaetaceae</taxon>
        <taxon>Coniochaeta</taxon>
    </lineage>
</organism>
<feature type="compositionally biased region" description="Polar residues" evidence="1">
    <location>
        <begin position="543"/>
        <end position="577"/>
    </location>
</feature>
<dbReference type="Gene3D" id="3.60.110.10">
    <property type="entry name" value="Carbon-nitrogen hydrolase"/>
    <property type="match status" value="1"/>
</dbReference>
<sequence length="866" mass="94978">MMTGYNFKTLHQIHPFLEPSGSGISSLWARTTALKFNTKVLVGYPEKVDISKNWPTSPEYYDSAIMVNEEGETVLNYRKNFLHGTDQTWALEGPGFFCEEIDGLGKVCVGVGMDLNPYRNESPFHAFEFAHHALEVEADLVIVCMSWITRQEHREFSRTLAEPDMETLTYWVKRLEPLILAELEREIVVVFCNRCGQESEALYAGTSAILGIQGGEVKVYALAGRGTKEYLVADTNSPCFAKLINEDVEMNRETIVSITGKVDMGSSSLATPPIAPPPPPPAPAPMPAIHSAKTNQVMAEFLIQGNSIAPPRSVPPGEKRQRPSPKLQIPVSPAFSFSSMSAPVVGGSRVPESPIMIPTPEAPSPTPMALRPKLTIPETASVFGDHSHRKPSPYPHDNFLLEQHRFFGSRHQPITPATMNEDIDRTPSRYYWKPSDTLLNTPYEFTWERDRNQDTPIVKSSTSNPFAPLTPFPGAVLPDRTKTSRNGNSNLPHVSEEVQAKPQKSQRPEQSPRQNRSSPRLDRQPDKSVKTEGSATPKKAETSTKVYRSQSPSTTGTPAKANLKQNLADSLESSQKVTAPHRPASPKARSTSRSTNLARNGVKSPEPYGIRMATQHDGSSMQRTATPTDFPPLESPPWRGKIAASSADQDHYARPGSPKSRNASRNRRLTGDSAPTSHVMNLSRTANTNMAAVPIPNTTKTAAGDVAGRPPSRNGVKLQDSGDRPRPPSRSNHNSKDANDFRQRSDSIVQATIDQKGSNPVEAILTRLGMWPTSPGGTSDDTRPPSRGRPRAPIREGSGTEQPGLERQRRLSQVQAQEGTPTVRHMMKLFLLRSTATQPANNTAAVPLRRARSVTTSPLSPTAGLF</sequence>
<keyword evidence="4" id="KW-1185">Reference proteome</keyword>
<comment type="caution">
    <text evidence="3">The sequence shown here is derived from an EMBL/GenBank/DDBJ whole genome shotgun (WGS) entry which is preliminary data.</text>
</comment>
<gene>
    <name evidence="3" type="primary">NTA1_2</name>
    <name evidence="3" type="ORF">DL546_005013</name>
</gene>
<feature type="region of interest" description="Disordered" evidence="1">
    <location>
        <begin position="307"/>
        <end position="327"/>
    </location>
</feature>
<feature type="compositionally biased region" description="Polar residues" evidence="1">
    <location>
        <begin position="673"/>
        <end position="701"/>
    </location>
</feature>
<feature type="domain" description="CN hydrolase" evidence="2">
    <location>
        <begin position="1"/>
        <end position="237"/>
    </location>
</feature>
<feature type="region of interest" description="Disordered" evidence="1">
    <location>
        <begin position="454"/>
        <end position="743"/>
    </location>
</feature>
<feature type="compositionally biased region" description="Polar residues" evidence="1">
    <location>
        <begin position="811"/>
        <end position="820"/>
    </location>
</feature>
<dbReference type="SUPFAM" id="SSF56317">
    <property type="entry name" value="Carbon-nitrogen hydrolase"/>
    <property type="match status" value="1"/>
</dbReference>
<dbReference type="GO" id="GO:0030163">
    <property type="term" value="P:protein catabolic process"/>
    <property type="evidence" value="ECO:0007669"/>
    <property type="project" value="TreeGrafter"/>
</dbReference>
<dbReference type="InterPro" id="IPR036526">
    <property type="entry name" value="C-N_Hydrolase_sf"/>
</dbReference>
<evidence type="ECO:0000313" key="4">
    <source>
        <dbReference type="Proteomes" id="UP000275385"/>
    </source>
</evidence>
<dbReference type="GO" id="GO:0008418">
    <property type="term" value="F:protein-N-terminal asparagine amidohydrolase activity"/>
    <property type="evidence" value="ECO:0007669"/>
    <property type="project" value="InterPro"/>
</dbReference>
<feature type="compositionally biased region" description="Polar residues" evidence="1">
    <location>
        <begin position="616"/>
        <end position="627"/>
    </location>
</feature>
<evidence type="ECO:0000259" key="2">
    <source>
        <dbReference type="PROSITE" id="PS50263"/>
    </source>
</evidence>
<feature type="compositionally biased region" description="Polar residues" evidence="1">
    <location>
        <begin position="454"/>
        <end position="465"/>
    </location>
</feature>
<keyword evidence="3" id="KW-0378">Hydrolase</keyword>
<protein>
    <submittedName>
        <fullName evidence="3">Carbon-nitrogen hydrolase, variant 2</fullName>
    </submittedName>
</protein>
<name>A0A420YB71_9PEZI</name>
<feature type="compositionally biased region" description="Polar residues" evidence="1">
    <location>
        <begin position="588"/>
        <end position="598"/>
    </location>
</feature>
<dbReference type="InterPro" id="IPR003010">
    <property type="entry name" value="C-N_Hydrolase"/>
</dbReference>
<evidence type="ECO:0000256" key="1">
    <source>
        <dbReference type="SAM" id="MobiDB-lite"/>
    </source>
</evidence>
<dbReference type="AlphaFoldDB" id="A0A420YB71"/>
<dbReference type="InterPro" id="IPR039703">
    <property type="entry name" value="Nta1"/>
</dbReference>
<dbReference type="PANTHER" id="PTHR11750:SF26">
    <property type="entry name" value="PROTEIN N-TERMINAL AMIDASE"/>
    <property type="match status" value="1"/>
</dbReference>
<feature type="region of interest" description="Disordered" evidence="1">
    <location>
        <begin position="266"/>
        <end position="286"/>
    </location>
</feature>
<feature type="region of interest" description="Disordered" evidence="1">
    <location>
        <begin position="768"/>
        <end position="820"/>
    </location>
</feature>
<dbReference type="PANTHER" id="PTHR11750">
    <property type="entry name" value="PROTEIN N-TERMINAL AMIDASE"/>
    <property type="match status" value="1"/>
</dbReference>
<accession>A0A420YB71</accession>
<dbReference type="Proteomes" id="UP000275385">
    <property type="component" value="Unassembled WGS sequence"/>
</dbReference>
<dbReference type="OrthoDB" id="201515at2759"/>
<dbReference type="GO" id="GO:0070773">
    <property type="term" value="F:protein-N-terminal glutamine amidohydrolase activity"/>
    <property type="evidence" value="ECO:0007669"/>
    <property type="project" value="InterPro"/>
</dbReference>
<dbReference type="PROSITE" id="PS50263">
    <property type="entry name" value="CN_HYDROLASE"/>
    <property type="match status" value="1"/>
</dbReference>
<feature type="compositionally biased region" description="Basic and acidic residues" evidence="1">
    <location>
        <begin position="734"/>
        <end position="743"/>
    </location>
</feature>
<evidence type="ECO:0000313" key="3">
    <source>
        <dbReference type="EMBL" id="RKU45141.1"/>
    </source>
</evidence>
<dbReference type="EMBL" id="QVQW01000023">
    <property type="protein sequence ID" value="RKU45141.1"/>
    <property type="molecule type" value="Genomic_DNA"/>
</dbReference>
<reference evidence="3 4" key="1">
    <citation type="submission" date="2018-08" db="EMBL/GenBank/DDBJ databases">
        <title>Draft genome of the lignicolous fungus Coniochaeta pulveracea.</title>
        <authorList>
            <person name="Borstlap C.J."/>
            <person name="De Witt R.N."/>
            <person name="Botha A."/>
            <person name="Volschenk H."/>
        </authorList>
    </citation>
    <scope>NUCLEOTIDE SEQUENCE [LARGE SCALE GENOMIC DNA]</scope>
    <source>
        <strain evidence="3 4">CAB683</strain>
    </source>
</reference>
<feature type="compositionally biased region" description="Polar residues" evidence="1">
    <location>
        <begin position="502"/>
        <end position="518"/>
    </location>
</feature>
<feature type="compositionally biased region" description="Pro residues" evidence="1">
    <location>
        <begin position="273"/>
        <end position="286"/>
    </location>
</feature>
<proteinExistence type="predicted"/>